<dbReference type="AlphaFoldDB" id="A0A934PN32"/>
<keyword evidence="3" id="KW-0804">Transcription</keyword>
<dbReference type="SUPFAM" id="SSF46689">
    <property type="entry name" value="Homeodomain-like"/>
    <property type="match status" value="1"/>
</dbReference>
<evidence type="ECO:0000256" key="3">
    <source>
        <dbReference type="ARBA" id="ARBA00023163"/>
    </source>
</evidence>
<accession>A0A934PN32</accession>
<proteinExistence type="predicted"/>
<evidence type="ECO:0000259" key="4">
    <source>
        <dbReference type="PROSITE" id="PS01124"/>
    </source>
</evidence>
<organism evidence="5 6">
    <name type="scientific">Flavobacterium agrisoli</name>
    <dbReference type="NCBI Taxonomy" id="2793066"/>
    <lineage>
        <taxon>Bacteria</taxon>
        <taxon>Pseudomonadati</taxon>
        <taxon>Bacteroidota</taxon>
        <taxon>Flavobacteriia</taxon>
        <taxon>Flavobacteriales</taxon>
        <taxon>Flavobacteriaceae</taxon>
        <taxon>Flavobacterium</taxon>
    </lineage>
</organism>
<evidence type="ECO:0000256" key="1">
    <source>
        <dbReference type="ARBA" id="ARBA00023015"/>
    </source>
</evidence>
<dbReference type="RefSeq" id="WP_200106361.1">
    <property type="nucleotide sequence ID" value="NZ_JAEHFV010000003.1"/>
</dbReference>
<dbReference type="Proteomes" id="UP000609172">
    <property type="component" value="Unassembled WGS sequence"/>
</dbReference>
<keyword evidence="6" id="KW-1185">Reference proteome</keyword>
<dbReference type="Gene3D" id="1.10.10.60">
    <property type="entry name" value="Homeodomain-like"/>
    <property type="match status" value="1"/>
</dbReference>
<name>A0A934PN32_9FLAO</name>
<reference evidence="5" key="1">
    <citation type="submission" date="2020-12" db="EMBL/GenBank/DDBJ databases">
        <title>Bacterial novel species Flavobacterium sp. SE-1-e isolated from soil.</title>
        <authorList>
            <person name="Jung H.-Y."/>
        </authorList>
    </citation>
    <scope>NUCLEOTIDE SEQUENCE</scope>
    <source>
        <strain evidence="5">SE-1-e</strain>
    </source>
</reference>
<evidence type="ECO:0000256" key="2">
    <source>
        <dbReference type="ARBA" id="ARBA00023125"/>
    </source>
</evidence>
<dbReference type="PANTHER" id="PTHR43280">
    <property type="entry name" value="ARAC-FAMILY TRANSCRIPTIONAL REGULATOR"/>
    <property type="match status" value="1"/>
</dbReference>
<gene>
    <name evidence="5" type="ORF">I5M07_10345</name>
</gene>
<evidence type="ECO:0000313" key="5">
    <source>
        <dbReference type="EMBL" id="MBK0370240.1"/>
    </source>
</evidence>
<keyword evidence="1" id="KW-0805">Transcription regulation</keyword>
<dbReference type="GO" id="GO:0043565">
    <property type="term" value="F:sequence-specific DNA binding"/>
    <property type="evidence" value="ECO:0007669"/>
    <property type="project" value="InterPro"/>
</dbReference>
<dbReference type="InterPro" id="IPR009057">
    <property type="entry name" value="Homeodomain-like_sf"/>
</dbReference>
<sequence length="298" mass="34990">MSQLLSTLELDDIIKSFKVRLQIDDFMVVTITKENSYFKLNTPTLPNFLCIILVEQGSIGYAENGKSMELKKGDIYFSPIAEKFFINEISHDYVAKKILLTDKLIINSAFTYKSNDFLKSFFNHPSRRIQGQTELYQRIASEINALEELNDKNNVNYYFNEMIWHRFSIVIYELENYFKKAELPVSIESVRGDDLTMQFFTLLRQNFKEHHEVQFYADKLCITRKYLSKIIRKTMGKSTKDVINHFLIVEAKLLLRKPGITLNDVITELQFLDLPSFSKFFKKHTGKSPSSYRKDDLF</sequence>
<evidence type="ECO:0000313" key="6">
    <source>
        <dbReference type="Proteomes" id="UP000609172"/>
    </source>
</evidence>
<dbReference type="PANTHER" id="PTHR43280:SF32">
    <property type="entry name" value="TRANSCRIPTIONAL REGULATORY PROTEIN"/>
    <property type="match status" value="1"/>
</dbReference>
<dbReference type="InterPro" id="IPR018060">
    <property type="entry name" value="HTH_AraC"/>
</dbReference>
<protein>
    <submittedName>
        <fullName evidence="5">AraC family transcriptional regulator</fullName>
    </submittedName>
</protein>
<keyword evidence="2" id="KW-0238">DNA-binding</keyword>
<comment type="caution">
    <text evidence="5">The sequence shown here is derived from an EMBL/GenBank/DDBJ whole genome shotgun (WGS) entry which is preliminary data.</text>
</comment>
<dbReference type="EMBL" id="JAEHFV010000003">
    <property type="protein sequence ID" value="MBK0370240.1"/>
    <property type="molecule type" value="Genomic_DNA"/>
</dbReference>
<feature type="domain" description="HTH araC/xylS-type" evidence="4">
    <location>
        <begin position="197"/>
        <end position="295"/>
    </location>
</feature>
<dbReference type="Pfam" id="PF12833">
    <property type="entry name" value="HTH_18"/>
    <property type="match status" value="1"/>
</dbReference>
<dbReference type="PROSITE" id="PS01124">
    <property type="entry name" value="HTH_ARAC_FAMILY_2"/>
    <property type="match status" value="1"/>
</dbReference>
<dbReference type="SMART" id="SM00342">
    <property type="entry name" value="HTH_ARAC"/>
    <property type="match status" value="1"/>
</dbReference>
<dbReference type="GO" id="GO:0003700">
    <property type="term" value="F:DNA-binding transcription factor activity"/>
    <property type="evidence" value="ECO:0007669"/>
    <property type="project" value="InterPro"/>
</dbReference>